<dbReference type="EMBL" id="KV924268">
    <property type="protein sequence ID" value="PIO38074.1"/>
    <property type="molecule type" value="Genomic_DNA"/>
</dbReference>
<dbReference type="OrthoDB" id="10061042at2759"/>
<dbReference type="Proteomes" id="UP000228934">
    <property type="component" value="Unassembled WGS sequence"/>
</dbReference>
<evidence type="ECO:0008006" key="4">
    <source>
        <dbReference type="Google" id="ProtNLM"/>
    </source>
</evidence>
<evidence type="ECO:0000256" key="1">
    <source>
        <dbReference type="SAM" id="SignalP"/>
    </source>
</evidence>
<evidence type="ECO:0000313" key="2">
    <source>
        <dbReference type="EMBL" id="PIO38074.1"/>
    </source>
</evidence>
<keyword evidence="1" id="KW-0732">Signal</keyword>
<feature type="signal peptide" evidence="1">
    <location>
        <begin position="1"/>
        <end position="18"/>
    </location>
</feature>
<protein>
    <recommendedName>
        <fullName evidence="4">Secreted protein</fullName>
    </recommendedName>
</protein>
<evidence type="ECO:0000313" key="3">
    <source>
        <dbReference type="Proteomes" id="UP000228934"/>
    </source>
</evidence>
<organism evidence="2 3">
    <name type="scientific">Aquarana catesbeiana</name>
    <name type="common">American bullfrog</name>
    <name type="synonym">Rana catesbeiana</name>
    <dbReference type="NCBI Taxonomy" id="8400"/>
    <lineage>
        <taxon>Eukaryota</taxon>
        <taxon>Metazoa</taxon>
        <taxon>Chordata</taxon>
        <taxon>Craniata</taxon>
        <taxon>Vertebrata</taxon>
        <taxon>Euteleostomi</taxon>
        <taxon>Amphibia</taxon>
        <taxon>Batrachia</taxon>
        <taxon>Anura</taxon>
        <taxon>Neobatrachia</taxon>
        <taxon>Ranoidea</taxon>
        <taxon>Ranidae</taxon>
        <taxon>Aquarana</taxon>
    </lineage>
</organism>
<dbReference type="AlphaFoldDB" id="A0A2G9SD72"/>
<accession>A0A2G9SD72</accession>
<feature type="non-terminal residue" evidence="2">
    <location>
        <position position="67"/>
    </location>
</feature>
<gene>
    <name evidence="2" type="ORF">AB205_0031790</name>
</gene>
<proteinExistence type="predicted"/>
<feature type="chain" id="PRO_5013661557" description="Secreted protein" evidence="1">
    <location>
        <begin position="19"/>
        <end position="67"/>
    </location>
</feature>
<name>A0A2G9SD72_AQUCT</name>
<sequence length="67" mass="7556">MHQIQIVLTTLLESVTMAATDCHQLVVVNPYRTLFATGKSIIKLTCSYPGYLLNLHVIGTCKLKQWH</sequence>
<keyword evidence="3" id="KW-1185">Reference proteome</keyword>
<reference evidence="3" key="1">
    <citation type="journal article" date="2017" name="Nat. Commun.">
        <title>The North American bullfrog draft genome provides insight into hormonal regulation of long noncoding RNA.</title>
        <authorList>
            <person name="Hammond S.A."/>
            <person name="Warren R.L."/>
            <person name="Vandervalk B.P."/>
            <person name="Kucuk E."/>
            <person name="Khan H."/>
            <person name="Gibb E.A."/>
            <person name="Pandoh P."/>
            <person name="Kirk H."/>
            <person name="Zhao Y."/>
            <person name="Jones M."/>
            <person name="Mungall A.J."/>
            <person name="Coope R."/>
            <person name="Pleasance S."/>
            <person name="Moore R.A."/>
            <person name="Holt R.A."/>
            <person name="Round J.M."/>
            <person name="Ohora S."/>
            <person name="Walle B.V."/>
            <person name="Veldhoen N."/>
            <person name="Helbing C.C."/>
            <person name="Birol I."/>
        </authorList>
    </citation>
    <scope>NUCLEOTIDE SEQUENCE [LARGE SCALE GENOMIC DNA]</scope>
</reference>